<reference evidence="1 2" key="1">
    <citation type="submission" date="2017-09" db="EMBL/GenBank/DDBJ databases">
        <title>Comparative genomics of rhizobia isolated from Phaseolus vulgaris in China.</title>
        <authorList>
            <person name="Tong W."/>
        </authorList>
    </citation>
    <scope>NUCLEOTIDE SEQUENCE [LARGE SCALE GENOMIC DNA]</scope>
    <source>
        <strain evidence="1 2">C5</strain>
    </source>
</reference>
<evidence type="ECO:0000313" key="1">
    <source>
        <dbReference type="EMBL" id="PDT00061.1"/>
    </source>
</evidence>
<gene>
    <name evidence="1" type="ORF">CO666_32680</name>
</gene>
<dbReference type="Pfam" id="PF07963">
    <property type="entry name" value="N_methyl"/>
    <property type="match status" value="1"/>
</dbReference>
<evidence type="ECO:0000313" key="2">
    <source>
        <dbReference type="Proteomes" id="UP000220768"/>
    </source>
</evidence>
<comment type="caution">
    <text evidence="1">The sequence shown here is derived from an EMBL/GenBank/DDBJ whole genome shotgun (WGS) entry which is preliminary data.</text>
</comment>
<dbReference type="InterPro" id="IPR012902">
    <property type="entry name" value="N_methyl_site"/>
</dbReference>
<keyword evidence="2" id="KW-1185">Reference proteome</keyword>
<dbReference type="AlphaFoldDB" id="A0A2A6J1Z7"/>
<dbReference type="Proteomes" id="UP000220768">
    <property type="component" value="Unassembled WGS sequence"/>
</dbReference>
<organism evidence="1 2">
    <name type="scientific">Rhizobium chutanense</name>
    <dbReference type="NCBI Taxonomy" id="2035448"/>
    <lineage>
        <taxon>Bacteria</taxon>
        <taxon>Pseudomonadati</taxon>
        <taxon>Pseudomonadota</taxon>
        <taxon>Alphaproteobacteria</taxon>
        <taxon>Hyphomicrobiales</taxon>
        <taxon>Rhizobiaceae</taxon>
        <taxon>Rhizobium/Agrobacterium group</taxon>
        <taxon>Rhizobium</taxon>
    </lineage>
</organism>
<evidence type="ECO:0008006" key="3">
    <source>
        <dbReference type="Google" id="ProtNLM"/>
    </source>
</evidence>
<dbReference type="SUPFAM" id="SSF54523">
    <property type="entry name" value="Pili subunits"/>
    <property type="match status" value="1"/>
</dbReference>
<name>A0A2A6J1Z7_9HYPH</name>
<protein>
    <recommendedName>
        <fullName evidence="3">Prepilin-type N-terminal cleavage/methylation domain-containing protein</fullName>
    </recommendedName>
</protein>
<accession>A0A2A6J1Z7</accession>
<sequence>MRSMHQLSRQSEDGFTLVEMLVTLALLAALSTVLLGAVAQFRPLRTLAQSADGQIELTAAASFLQATIADARSVYLIDAGSQKRFVFEGSDHSLHFPAVLRVGSDQIALRDISIDRVETGGSVSIALRNTPRRLASTAPASEIFPVIEDIVDVNFEFLDGTNPASPEPQLWLPQWSHPERLPYAVKITLRAKRGLASLTASRIALLQADR</sequence>
<dbReference type="EMBL" id="NWSV01000054">
    <property type="protein sequence ID" value="PDT00061.1"/>
    <property type="molecule type" value="Genomic_DNA"/>
</dbReference>
<dbReference type="InterPro" id="IPR045584">
    <property type="entry name" value="Pilin-like"/>
</dbReference>
<dbReference type="NCBIfam" id="TIGR02532">
    <property type="entry name" value="IV_pilin_GFxxxE"/>
    <property type="match status" value="1"/>
</dbReference>
<dbReference type="RefSeq" id="WP_097616053.1">
    <property type="nucleotide sequence ID" value="NZ_NWSV01000054.1"/>
</dbReference>
<proteinExistence type="predicted"/>